<feature type="transmembrane region" description="Helical" evidence="7">
    <location>
        <begin position="313"/>
        <end position="343"/>
    </location>
</feature>
<dbReference type="InterPro" id="IPR003838">
    <property type="entry name" value="ABC3_permease_C"/>
</dbReference>
<evidence type="ECO:0000256" key="5">
    <source>
        <dbReference type="ARBA" id="ARBA00023136"/>
    </source>
</evidence>
<dbReference type="InterPro" id="IPR025857">
    <property type="entry name" value="MacB_PCD"/>
</dbReference>
<feature type="domain" description="ABC3 transporter permease C-terminal" evidence="8">
    <location>
        <begin position="273"/>
        <end position="385"/>
    </location>
</feature>
<keyword evidence="11" id="KW-1185">Reference proteome</keyword>
<dbReference type="GO" id="GO:0022857">
    <property type="term" value="F:transmembrane transporter activity"/>
    <property type="evidence" value="ECO:0007669"/>
    <property type="project" value="TreeGrafter"/>
</dbReference>
<feature type="transmembrane region" description="Helical" evidence="7">
    <location>
        <begin position="269"/>
        <end position="292"/>
    </location>
</feature>
<keyword evidence="3 7" id="KW-0812">Transmembrane</keyword>
<evidence type="ECO:0000259" key="9">
    <source>
        <dbReference type="Pfam" id="PF12704"/>
    </source>
</evidence>
<gene>
    <name evidence="10" type="ORF">EFK50_02905</name>
</gene>
<keyword evidence="4 7" id="KW-1133">Transmembrane helix</keyword>
<evidence type="ECO:0000256" key="1">
    <source>
        <dbReference type="ARBA" id="ARBA00004651"/>
    </source>
</evidence>
<evidence type="ECO:0000256" key="6">
    <source>
        <dbReference type="ARBA" id="ARBA00038076"/>
    </source>
</evidence>
<evidence type="ECO:0000256" key="4">
    <source>
        <dbReference type="ARBA" id="ARBA00022989"/>
    </source>
</evidence>
<dbReference type="Pfam" id="PF12704">
    <property type="entry name" value="MacB_PCD"/>
    <property type="match status" value="1"/>
</dbReference>
<dbReference type="PANTHER" id="PTHR30572:SF4">
    <property type="entry name" value="ABC TRANSPORTER PERMEASE YTRF"/>
    <property type="match status" value="1"/>
</dbReference>
<comment type="subcellular location">
    <subcellularLocation>
        <location evidence="1">Cell membrane</location>
        <topology evidence="1">Multi-pass membrane protein</topology>
    </subcellularLocation>
</comment>
<feature type="domain" description="MacB-like periplasmic core" evidence="9">
    <location>
        <begin position="25"/>
        <end position="233"/>
    </location>
</feature>
<proteinExistence type="inferred from homology"/>
<evidence type="ECO:0000256" key="2">
    <source>
        <dbReference type="ARBA" id="ARBA00022475"/>
    </source>
</evidence>
<dbReference type="Proteomes" id="UP000267128">
    <property type="component" value="Unassembled WGS sequence"/>
</dbReference>
<protein>
    <submittedName>
        <fullName evidence="10">ABC transporter permease</fullName>
    </submittedName>
</protein>
<dbReference type="PANTHER" id="PTHR30572">
    <property type="entry name" value="MEMBRANE COMPONENT OF TRANSPORTER-RELATED"/>
    <property type="match status" value="1"/>
</dbReference>
<feature type="transmembrane region" description="Helical" evidence="7">
    <location>
        <begin position="21"/>
        <end position="45"/>
    </location>
</feature>
<sequence length="392" mass="40100">MSRLRTGDVARLAARGLRGHPVRFLLSALGIAIGVAAMVAVTGIAQSSQADLDQKLDRLGTNLLTVLPAEDLNGEQTRLPPTAAAMLRRIAPVTAASAVGQLDDLGAYRSPYVPEGQTSSVVVAAVDTTLLATVRGEVSRGHWFTPAGSRYPTVVLGAAAARRLGIETPGTRVWVGDQWAVVVGVLAPLDLAPELDPAVMLPAGSAQQYFGSDGTATSVYVRTDEDRVAAVSDVVPATAAPESPELVSVSRPSSALEAKLAADDALDQLLLGLAAVGLLVGGIGVSNTMIIASIERRSEIGLRRALGATRPHIAIQFLAESLLMSVAGGVGGVVLGSLVTAYWSRAQGVPPALPVWVGALGIGLTAVVGSLAGLYPAVRASRESPVSALASL</sequence>
<dbReference type="AlphaFoldDB" id="A0A3N0CPI2"/>
<evidence type="ECO:0000256" key="3">
    <source>
        <dbReference type="ARBA" id="ARBA00022692"/>
    </source>
</evidence>
<keyword evidence="2" id="KW-1003">Cell membrane</keyword>
<comment type="caution">
    <text evidence="10">The sequence shown here is derived from an EMBL/GenBank/DDBJ whole genome shotgun (WGS) entry which is preliminary data.</text>
</comment>
<name>A0A3N0CPI2_9ACTN</name>
<evidence type="ECO:0000313" key="10">
    <source>
        <dbReference type="EMBL" id="RNL64946.1"/>
    </source>
</evidence>
<dbReference type="GO" id="GO:0005886">
    <property type="term" value="C:plasma membrane"/>
    <property type="evidence" value="ECO:0007669"/>
    <property type="project" value="UniProtKB-SubCell"/>
</dbReference>
<dbReference type="InterPro" id="IPR050250">
    <property type="entry name" value="Macrolide_Exporter_MacB"/>
</dbReference>
<keyword evidence="5 7" id="KW-0472">Membrane</keyword>
<organism evidence="10 11">
    <name type="scientific">Nocardioides marmoriginsengisoli</name>
    <dbReference type="NCBI Taxonomy" id="661483"/>
    <lineage>
        <taxon>Bacteria</taxon>
        <taxon>Bacillati</taxon>
        <taxon>Actinomycetota</taxon>
        <taxon>Actinomycetes</taxon>
        <taxon>Propionibacteriales</taxon>
        <taxon>Nocardioidaceae</taxon>
        <taxon>Nocardioides</taxon>
    </lineage>
</organism>
<comment type="similarity">
    <text evidence="6">Belongs to the ABC-4 integral membrane protein family.</text>
</comment>
<dbReference type="EMBL" id="RJSE01000003">
    <property type="protein sequence ID" value="RNL64946.1"/>
    <property type="molecule type" value="Genomic_DNA"/>
</dbReference>
<evidence type="ECO:0000256" key="7">
    <source>
        <dbReference type="SAM" id="Phobius"/>
    </source>
</evidence>
<evidence type="ECO:0000259" key="8">
    <source>
        <dbReference type="Pfam" id="PF02687"/>
    </source>
</evidence>
<dbReference type="Pfam" id="PF02687">
    <property type="entry name" value="FtsX"/>
    <property type="match status" value="1"/>
</dbReference>
<dbReference type="OrthoDB" id="9780560at2"/>
<reference evidence="10 11" key="1">
    <citation type="submission" date="2018-11" db="EMBL/GenBank/DDBJ databases">
        <authorList>
            <person name="Li F."/>
        </authorList>
    </citation>
    <scope>NUCLEOTIDE SEQUENCE [LARGE SCALE GENOMIC DNA]</scope>
    <source>
        <strain evidence="10 11">Gsoil 097</strain>
    </source>
</reference>
<dbReference type="RefSeq" id="WP_123226049.1">
    <property type="nucleotide sequence ID" value="NZ_RJSE01000003.1"/>
</dbReference>
<evidence type="ECO:0000313" key="11">
    <source>
        <dbReference type="Proteomes" id="UP000267128"/>
    </source>
</evidence>
<feature type="transmembrane region" description="Helical" evidence="7">
    <location>
        <begin position="355"/>
        <end position="375"/>
    </location>
</feature>
<accession>A0A3N0CPI2</accession>